<feature type="transmembrane region" description="Helical" evidence="1">
    <location>
        <begin position="34"/>
        <end position="58"/>
    </location>
</feature>
<feature type="transmembrane region" description="Helical" evidence="1">
    <location>
        <begin position="137"/>
        <end position="156"/>
    </location>
</feature>
<accession>A0ABQ7I844</accession>
<feature type="transmembrane region" description="Helical" evidence="1">
    <location>
        <begin position="176"/>
        <end position="203"/>
    </location>
</feature>
<comment type="caution">
    <text evidence="2">The sequence shown here is derived from an EMBL/GenBank/DDBJ whole genome shotgun (WGS) entry which is preliminary data.</text>
</comment>
<keyword evidence="1" id="KW-0472">Membrane</keyword>
<sequence length="229" mass="26069">MTSLGLHEILPLHHPPPTPRQQPRHLAHTLTKPLFFMLHLRTCKPLATLSFIYALSISGPSAPQFDILTLHETSRGCFILAILFLWTLFFFQYLHVRRWGSRNAESNRRYRELRDVYAHAHTISYTPPLTHQTPRQFLTCILLLIILAFYLLRLSTTLSKTEIAELTTKALSMIPVALTFLIVISEKIMICVVSGVVYGVPILRRGMGGVRRGVLGAWAEVTRRLGYVP</sequence>
<evidence type="ECO:0000313" key="2">
    <source>
        <dbReference type="EMBL" id="KAF7916157.1"/>
    </source>
</evidence>
<feature type="transmembrane region" description="Helical" evidence="1">
    <location>
        <begin position="78"/>
        <end position="96"/>
    </location>
</feature>
<dbReference type="EMBL" id="RCSX01000040">
    <property type="protein sequence ID" value="KAF7916157.1"/>
    <property type="molecule type" value="Genomic_DNA"/>
</dbReference>
<dbReference type="RefSeq" id="XP_038805189.1">
    <property type="nucleotide sequence ID" value="XM_038958364.1"/>
</dbReference>
<reference evidence="2 3" key="1">
    <citation type="journal article" date="2020" name="Genome Biol. Evol.">
        <title>Comparative genomics of Sclerotiniaceae.</title>
        <authorList>
            <person name="Valero Jimenez C.A."/>
            <person name="Steentjes M."/>
            <person name="Scholten O.E."/>
            <person name="Van Kan J.A.L."/>
        </authorList>
    </citation>
    <scope>NUCLEOTIDE SEQUENCE [LARGE SCALE GENOMIC DNA]</scope>
    <source>
        <strain evidence="2 3">B1</strain>
    </source>
</reference>
<dbReference type="GeneID" id="62237513"/>
<protein>
    <submittedName>
        <fullName evidence="2">Uncharacterized protein</fullName>
    </submittedName>
</protein>
<keyword evidence="1" id="KW-0812">Transmembrane</keyword>
<evidence type="ECO:0000313" key="3">
    <source>
        <dbReference type="Proteomes" id="UP000783213"/>
    </source>
</evidence>
<keyword evidence="3" id="KW-1185">Reference proteome</keyword>
<organism evidence="2 3">
    <name type="scientific">Botrytis deweyae</name>
    <dbReference type="NCBI Taxonomy" id="2478750"/>
    <lineage>
        <taxon>Eukaryota</taxon>
        <taxon>Fungi</taxon>
        <taxon>Dikarya</taxon>
        <taxon>Ascomycota</taxon>
        <taxon>Pezizomycotina</taxon>
        <taxon>Leotiomycetes</taxon>
        <taxon>Helotiales</taxon>
        <taxon>Sclerotiniaceae</taxon>
        <taxon>Botrytis</taxon>
    </lineage>
</organism>
<proteinExistence type="predicted"/>
<gene>
    <name evidence="2" type="ORF">EAE98_010742</name>
</gene>
<evidence type="ECO:0000256" key="1">
    <source>
        <dbReference type="SAM" id="Phobius"/>
    </source>
</evidence>
<dbReference type="Proteomes" id="UP000783213">
    <property type="component" value="Unassembled WGS sequence"/>
</dbReference>
<name>A0ABQ7I844_9HELO</name>
<keyword evidence="1" id="KW-1133">Transmembrane helix</keyword>